<reference evidence="3 4" key="1">
    <citation type="submission" date="2020-02" db="EMBL/GenBank/DDBJ databases">
        <authorList>
            <person name="Dziuba M."/>
            <person name="Kuznetsov B."/>
            <person name="Mardanov A."/>
            <person name="Ravin N."/>
            <person name="Grouzdev D."/>
        </authorList>
    </citation>
    <scope>NUCLEOTIDE SEQUENCE [LARGE SCALE GENOMIC DNA]</scope>
    <source>
        <strain evidence="3 4">SpK</strain>
    </source>
</reference>
<dbReference type="Pfam" id="PF04519">
    <property type="entry name" value="Bactofilin"/>
    <property type="match status" value="1"/>
</dbReference>
<evidence type="ECO:0000256" key="2">
    <source>
        <dbReference type="SAM" id="MobiDB-lite"/>
    </source>
</evidence>
<organism evidence="3 4">
    <name type="scientific">Magnetospirillum aberrantis SpK</name>
    <dbReference type="NCBI Taxonomy" id="908842"/>
    <lineage>
        <taxon>Bacteria</taxon>
        <taxon>Pseudomonadati</taxon>
        <taxon>Pseudomonadota</taxon>
        <taxon>Alphaproteobacteria</taxon>
        <taxon>Rhodospirillales</taxon>
        <taxon>Rhodospirillaceae</taxon>
        <taxon>Magnetospirillum</taxon>
    </lineage>
</organism>
<feature type="region of interest" description="Disordered" evidence="2">
    <location>
        <begin position="121"/>
        <end position="156"/>
    </location>
</feature>
<dbReference type="RefSeq" id="WP_163679644.1">
    <property type="nucleotide sequence ID" value="NZ_JAAIYP010000038.1"/>
</dbReference>
<protein>
    <submittedName>
        <fullName evidence="3">Polymer-forming cytoskeletal protein</fullName>
    </submittedName>
</protein>
<dbReference type="InterPro" id="IPR007607">
    <property type="entry name" value="BacA/B"/>
</dbReference>
<sequence length="156" mass="16131">MFGKTAKRQGANGQTALPLSIIGSDVRIVGDIITQGEMQIDGQIDGDISCARLVVGESACITGAIKAEIVRIHGQVNGTIVADSVKIAKTAVVVGDVTHDTMEMEAGGHVEGHLIRKGAQPPTMALEAPRQALTAPEAETETPDEKEPAAAVQAAQ</sequence>
<comment type="similarity">
    <text evidence="1">Belongs to the bactofilin family.</text>
</comment>
<dbReference type="EMBL" id="JAAIYP010000038">
    <property type="protein sequence ID" value="NFV80782.1"/>
    <property type="molecule type" value="Genomic_DNA"/>
</dbReference>
<evidence type="ECO:0000313" key="4">
    <source>
        <dbReference type="Proteomes" id="UP000480684"/>
    </source>
</evidence>
<proteinExistence type="inferred from homology"/>
<dbReference type="PANTHER" id="PTHR35024:SF4">
    <property type="entry name" value="POLYMER-FORMING CYTOSKELETAL PROTEIN"/>
    <property type="match status" value="1"/>
</dbReference>
<dbReference type="AlphaFoldDB" id="A0A7C9QUG6"/>
<keyword evidence="4" id="KW-1185">Reference proteome</keyword>
<accession>A0A7C9QUG6</accession>
<comment type="caution">
    <text evidence="3">The sequence shown here is derived from an EMBL/GenBank/DDBJ whole genome shotgun (WGS) entry which is preliminary data.</text>
</comment>
<name>A0A7C9QUG6_9PROT</name>
<gene>
    <name evidence="3" type="ORF">G4223_11745</name>
</gene>
<dbReference type="Proteomes" id="UP000480684">
    <property type="component" value="Unassembled WGS sequence"/>
</dbReference>
<evidence type="ECO:0000313" key="3">
    <source>
        <dbReference type="EMBL" id="NFV80782.1"/>
    </source>
</evidence>
<evidence type="ECO:0000256" key="1">
    <source>
        <dbReference type="ARBA" id="ARBA00044755"/>
    </source>
</evidence>
<dbReference type="PANTHER" id="PTHR35024">
    <property type="entry name" value="HYPOTHETICAL CYTOSOLIC PROTEIN"/>
    <property type="match status" value="1"/>
</dbReference>